<evidence type="ECO:0000313" key="2">
    <source>
        <dbReference type="EMBL" id="TWT51481.1"/>
    </source>
</evidence>
<keyword evidence="1" id="KW-0472">Membrane</keyword>
<evidence type="ECO:0000256" key="1">
    <source>
        <dbReference type="SAM" id="Phobius"/>
    </source>
</evidence>
<keyword evidence="3" id="KW-1185">Reference proteome</keyword>
<proteinExistence type="predicted"/>
<accession>A0A5C5WN03</accession>
<name>A0A5C5WN03_9BACT</name>
<dbReference type="EMBL" id="SJPI01000002">
    <property type="protein sequence ID" value="TWT51481.1"/>
    <property type="molecule type" value="Genomic_DNA"/>
</dbReference>
<evidence type="ECO:0000313" key="3">
    <source>
        <dbReference type="Proteomes" id="UP000316598"/>
    </source>
</evidence>
<keyword evidence="1" id="KW-0812">Transmembrane</keyword>
<feature type="transmembrane region" description="Helical" evidence="1">
    <location>
        <begin position="46"/>
        <end position="64"/>
    </location>
</feature>
<reference evidence="2 3" key="1">
    <citation type="submission" date="2019-02" db="EMBL/GenBank/DDBJ databases">
        <title>Deep-cultivation of Planctomycetes and their phenomic and genomic characterization uncovers novel biology.</title>
        <authorList>
            <person name="Wiegand S."/>
            <person name="Jogler M."/>
            <person name="Boedeker C."/>
            <person name="Pinto D."/>
            <person name="Vollmers J."/>
            <person name="Rivas-Marin E."/>
            <person name="Kohn T."/>
            <person name="Peeters S.H."/>
            <person name="Heuer A."/>
            <person name="Rast P."/>
            <person name="Oberbeckmann S."/>
            <person name="Bunk B."/>
            <person name="Jeske O."/>
            <person name="Meyerdierks A."/>
            <person name="Storesund J.E."/>
            <person name="Kallscheuer N."/>
            <person name="Luecker S."/>
            <person name="Lage O.M."/>
            <person name="Pohl T."/>
            <person name="Merkel B.J."/>
            <person name="Hornburger P."/>
            <person name="Mueller R.-W."/>
            <person name="Bruemmer F."/>
            <person name="Labrenz M."/>
            <person name="Spormann A.M."/>
            <person name="Op Den Camp H."/>
            <person name="Overmann J."/>
            <person name="Amann R."/>
            <person name="Jetten M.S.M."/>
            <person name="Mascher T."/>
            <person name="Medema M.H."/>
            <person name="Devos D.P."/>
            <person name="Kaster A.-K."/>
            <person name="Ovreas L."/>
            <person name="Rohde M."/>
            <person name="Galperin M.Y."/>
            <person name="Jogler C."/>
        </authorList>
    </citation>
    <scope>NUCLEOTIDE SEQUENCE [LARGE SCALE GENOMIC DNA]</scope>
    <source>
        <strain evidence="2 3">Pla22</strain>
    </source>
</reference>
<sequence>MIRSLRFRNAFIILLLAGPFAVLPFLTLMPTFSVSSAAWRNVPRTPWRIAVSVSVVAAFLLTIPKSPFFVGLDRPIPVPIFEAYADTSNAFFDLVAMQCYLLNAALIASFAMLPINAIHTYSKIRSGSSNG</sequence>
<dbReference type="AlphaFoldDB" id="A0A5C5WN03"/>
<protein>
    <submittedName>
        <fullName evidence="2">Uncharacterized protein</fullName>
    </submittedName>
</protein>
<dbReference type="Proteomes" id="UP000316598">
    <property type="component" value="Unassembled WGS sequence"/>
</dbReference>
<organism evidence="2 3">
    <name type="scientific">Rubripirellula amarantea</name>
    <dbReference type="NCBI Taxonomy" id="2527999"/>
    <lineage>
        <taxon>Bacteria</taxon>
        <taxon>Pseudomonadati</taxon>
        <taxon>Planctomycetota</taxon>
        <taxon>Planctomycetia</taxon>
        <taxon>Pirellulales</taxon>
        <taxon>Pirellulaceae</taxon>
        <taxon>Rubripirellula</taxon>
    </lineage>
</organism>
<gene>
    <name evidence="2" type="ORF">Pla22_42590</name>
</gene>
<keyword evidence="1" id="KW-1133">Transmembrane helix</keyword>
<comment type="caution">
    <text evidence="2">The sequence shown here is derived from an EMBL/GenBank/DDBJ whole genome shotgun (WGS) entry which is preliminary data.</text>
</comment>